<evidence type="ECO:0000313" key="7">
    <source>
        <dbReference type="Proteomes" id="UP000305674"/>
    </source>
</evidence>
<proteinExistence type="inferred from homology"/>
<keyword evidence="3 6" id="KW-0808">Transferase</keyword>
<gene>
    <name evidence="6" type="ORF">FCL40_17880</name>
</gene>
<keyword evidence="7" id="KW-1185">Reference proteome</keyword>
<name>A0A4U1B7G3_9GAMM</name>
<comment type="similarity">
    <text evidence="1">Belongs to the glycosyltransferase 2 family.</text>
</comment>
<comment type="caution">
    <text evidence="6">The sequence shown here is derived from an EMBL/GenBank/DDBJ whole genome shotgun (WGS) entry which is preliminary data.</text>
</comment>
<dbReference type="Proteomes" id="UP000305674">
    <property type="component" value="Unassembled WGS sequence"/>
</dbReference>
<dbReference type="InterPro" id="IPR001173">
    <property type="entry name" value="Glyco_trans_2-like"/>
</dbReference>
<dbReference type="OrthoDB" id="9802649at2"/>
<evidence type="ECO:0000256" key="4">
    <source>
        <dbReference type="SAM" id="Phobius"/>
    </source>
</evidence>
<dbReference type="SUPFAM" id="SSF53448">
    <property type="entry name" value="Nucleotide-diphospho-sugar transferases"/>
    <property type="match status" value="1"/>
</dbReference>
<keyword evidence="2" id="KW-0328">Glycosyltransferase</keyword>
<feature type="transmembrane region" description="Helical" evidence="4">
    <location>
        <begin position="234"/>
        <end position="256"/>
    </location>
</feature>
<dbReference type="Pfam" id="PF00535">
    <property type="entry name" value="Glycos_transf_2"/>
    <property type="match status" value="1"/>
</dbReference>
<dbReference type="PANTHER" id="PTHR43685">
    <property type="entry name" value="GLYCOSYLTRANSFERASE"/>
    <property type="match status" value="1"/>
</dbReference>
<accession>A0A4U1B7G3</accession>
<evidence type="ECO:0000256" key="1">
    <source>
        <dbReference type="ARBA" id="ARBA00006739"/>
    </source>
</evidence>
<dbReference type="EMBL" id="SWCI01000021">
    <property type="protein sequence ID" value="TKB46463.1"/>
    <property type="molecule type" value="Genomic_DNA"/>
</dbReference>
<protein>
    <submittedName>
        <fullName evidence="6">Glycosyltransferase</fullName>
    </submittedName>
</protein>
<keyword evidence="4" id="KW-0812">Transmembrane</keyword>
<dbReference type="InterPro" id="IPR029044">
    <property type="entry name" value="Nucleotide-diphossugar_trans"/>
</dbReference>
<sequence length="281" mass="32493">MSMKNSVSALMCYYNGEKPENLNLALESLVNQTQQPEEVILVRDGPVKDELSEVVASYSERFNNFKHILIENNSGHGKARERGLAECSFELVAICDSDDICHPERIETQRAIFFKDPKVSVVSSNLAEFKNSIDNIVSIKSLPENDADLKRLIKWKCPINQPSVMFRLHDVNSVGGYVHWYNNEDYYLWIRMAAKGFKFHNTPKPLVYFRTDENVFERRGGWKYFVSELKIQKLMLSAGLSNFGVFTVSVVVRFIVQVVLTNRLRMRFYEVFLREKGEISK</sequence>
<keyword evidence="4" id="KW-1133">Transmembrane helix</keyword>
<dbReference type="Gene3D" id="3.90.550.10">
    <property type="entry name" value="Spore Coat Polysaccharide Biosynthesis Protein SpsA, Chain A"/>
    <property type="match status" value="1"/>
</dbReference>
<evidence type="ECO:0000256" key="2">
    <source>
        <dbReference type="ARBA" id="ARBA00022676"/>
    </source>
</evidence>
<evidence type="ECO:0000313" key="6">
    <source>
        <dbReference type="EMBL" id="TKB46463.1"/>
    </source>
</evidence>
<evidence type="ECO:0000256" key="3">
    <source>
        <dbReference type="ARBA" id="ARBA00022679"/>
    </source>
</evidence>
<dbReference type="InterPro" id="IPR050834">
    <property type="entry name" value="Glycosyltransf_2"/>
</dbReference>
<dbReference type="AlphaFoldDB" id="A0A4U1B7G3"/>
<keyword evidence="4" id="KW-0472">Membrane</keyword>
<organism evidence="6 7">
    <name type="scientific">Ferrimonas sediminicola</name>
    <dbReference type="NCBI Taxonomy" id="2569538"/>
    <lineage>
        <taxon>Bacteria</taxon>
        <taxon>Pseudomonadati</taxon>
        <taxon>Pseudomonadota</taxon>
        <taxon>Gammaproteobacteria</taxon>
        <taxon>Alteromonadales</taxon>
        <taxon>Ferrimonadaceae</taxon>
        <taxon>Ferrimonas</taxon>
    </lineage>
</organism>
<evidence type="ECO:0000259" key="5">
    <source>
        <dbReference type="Pfam" id="PF00535"/>
    </source>
</evidence>
<feature type="domain" description="Glycosyltransferase 2-like" evidence="5">
    <location>
        <begin position="8"/>
        <end position="168"/>
    </location>
</feature>
<reference evidence="6 7" key="1">
    <citation type="submission" date="2019-04" db="EMBL/GenBank/DDBJ databases">
        <authorList>
            <person name="Hwang J.C."/>
        </authorList>
    </citation>
    <scope>NUCLEOTIDE SEQUENCE [LARGE SCALE GENOMIC DNA]</scope>
    <source>
        <strain evidence="6 7">IMCC35001</strain>
    </source>
</reference>
<dbReference type="GO" id="GO:0016757">
    <property type="term" value="F:glycosyltransferase activity"/>
    <property type="evidence" value="ECO:0007669"/>
    <property type="project" value="UniProtKB-KW"/>
</dbReference>
<dbReference type="PANTHER" id="PTHR43685:SF5">
    <property type="entry name" value="GLYCOSYLTRANSFERASE EPSE-RELATED"/>
    <property type="match status" value="1"/>
</dbReference>